<dbReference type="GO" id="GO:0032259">
    <property type="term" value="P:methylation"/>
    <property type="evidence" value="ECO:0007669"/>
    <property type="project" value="UniProtKB-KW"/>
</dbReference>
<proteinExistence type="predicted"/>
<evidence type="ECO:0000313" key="3">
    <source>
        <dbReference type="Proteomes" id="UP000585272"/>
    </source>
</evidence>
<keyword evidence="3" id="KW-1185">Reference proteome</keyword>
<dbReference type="EMBL" id="JACHNU010000001">
    <property type="protein sequence ID" value="MBB4661523.1"/>
    <property type="molecule type" value="Genomic_DNA"/>
</dbReference>
<dbReference type="RefSeq" id="WP_183339751.1">
    <property type="nucleotide sequence ID" value="NZ_JACHNU010000001.1"/>
</dbReference>
<evidence type="ECO:0000256" key="1">
    <source>
        <dbReference type="SAM" id="MobiDB-lite"/>
    </source>
</evidence>
<comment type="caution">
    <text evidence="2">The sequence shown here is derived from an EMBL/GenBank/DDBJ whole genome shotgun (WGS) entry which is preliminary data.</text>
</comment>
<gene>
    <name evidence="2" type="ORF">BDZ31_001096</name>
</gene>
<feature type="region of interest" description="Disordered" evidence="1">
    <location>
        <begin position="68"/>
        <end position="94"/>
    </location>
</feature>
<organism evidence="2 3">
    <name type="scientific">Conexibacter arvalis</name>
    <dbReference type="NCBI Taxonomy" id="912552"/>
    <lineage>
        <taxon>Bacteria</taxon>
        <taxon>Bacillati</taxon>
        <taxon>Actinomycetota</taxon>
        <taxon>Thermoleophilia</taxon>
        <taxon>Solirubrobacterales</taxon>
        <taxon>Conexibacteraceae</taxon>
        <taxon>Conexibacter</taxon>
    </lineage>
</organism>
<dbReference type="Gene3D" id="3.40.50.150">
    <property type="entry name" value="Vaccinia Virus protein VP39"/>
    <property type="match status" value="1"/>
</dbReference>
<sequence length="392" mass="44238">MPHDVDELRQRVDELERELRAQRDEAERGWGSYHDLRRRRIVRAALAAARVRELAARRLVGRVRKRVPVTAQSSEAAPAEATPPADSATAPAGAAAAAVTAGDELAHAGDDEVAHVWPLGHFYSPVPDTRELAREPARSRVWPCEPREIVGIDWREEEQLALLRNLQSQDVLTLPSEPSDDPTVYHTANPNFSHLDAWTLQAMLRHFQPRRVIEVGCGWSSLVTARVNRECLDLAVDVTCIEPYPPEFLSERSIPGMSRLVVSPVQEVPLERFLELDADDVLFIDTAHVIKTGGDVQFLFHEVVPRLRPGVIVHVHDIFLPWDYPQEWVLGGRAWNEQYLLRSFLSFNDAFEVLFGVAWMTHHHREALVAGLPGGEAAMRDGGGSFWMRRRR</sequence>
<name>A0A840IBA4_9ACTN</name>
<dbReference type="SUPFAM" id="SSF53335">
    <property type="entry name" value="S-adenosyl-L-methionine-dependent methyltransferases"/>
    <property type="match status" value="1"/>
</dbReference>
<keyword evidence="2" id="KW-0808">Transferase</keyword>
<dbReference type="InterPro" id="IPR029063">
    <property type="entry name" value="SAM-dependent_MTases_sf"/>
</dbReference>
<protein>
    <submittedName>
        <fullName evidence="2">Putative O-methyltransferase YrrM</fullName>
    </submittedName>
</protein>
<keyword evidence="2" id="KW-0489">Methyltransferase</keyword>
<dbReference type="GO" id="GO:0008168">
    <property type="term" value="F:methyltransferase activity"/>
    <property type="evidence" value="ECO:0007669"/>
    <property type="project" value="UniProtKB-KW"/>
</dbReference>
<reference evidence="2 3" key="1">
    <citation type="submission" date="2020-08" db="EMBL/GenBank/DDBJ databases">
        <title>Genomic Encyclopedia of Archaeal and Bacterial Type Strains, Phase II (KMG-II): from individual species to whole genera.</title>
        <authorList>
            <person name="Goeker M."/>
        </authorList>
    </citation>
    <scope>NUCLEOTIDE SEQUENCE [LARGE SCALE GENOMIC DNA]</scope>
    <source>
        <strain evidence="2 3">DSM 23288</strain>
    </source>
</reference>
<dbReference type="Proteomes" id="UP000585272">
    <property type="component" value="Unassembled WGS sequence"/>
</dbReference>
<evidence type="ECO:0000313" key="2">
    <source>
        <dbReference type="EMBL" id="MBB4661523.1"/>
    </source>
</evidence>
<dbReference type="AlphaFoldDB" id="A0A840IBA4"/>
<accession>A0A840IBA4</accession>
<dbReference type="Pfam" id="PF13578">
    <property type="entry name" value="Methyltransf_24"/>
    <property type="match status" value="1"/>
</dbReference>
<feature type="compositionally biased region" description="Low complexity" evidence="1">
    <location>
        <begin position="70"/>
        <end position="94"/>
    </location>
</feature>